<keyword evidence="2" id="KW-1185">Reference proteome</keyword>
<name>A0ABD1WMY6_9LAMI</name>
<proteinExistence type="predicted"/>
<organism evidence="1 2">
    <name type="scientific">Forsythia ovata</name>
    <dbReference type="NCBI Taxonomy" id="205694"/>
    <lineage>
        <taxon>Eukaryota</taxon>
        <taxon>Viridiplantae</taxon>
        <taxon>Streptophyta</taxon>
        <taxon>Embryophyta</taxon>
        <taxon>Tracheophyta</taxon>
        <taxon>Spermatophyta</taxon>
        <taxon>Magnoliopsida</taxon>
        <taxon>eudicotyledons</taxon>
        <taxon>Gunneridae</taxon>
        <taxon>Pentapetalae</taxon>
        <taxon>asterids</taxon>
        <taxon>lamiids</taxon>
        <taxon>Lamiales</taxon>
        <taxon>Oleaceae</taxon>
        <taxon>Forsythieae</taxon>
        <taxon>Forsythia</taxon>
    </lineage>
</organism>
<gene>
    <name evidence="1" type="ORF">Fot_12568</name>
</gene>
<accession>A0ABD1WMY6</accession>
<evidence type="ECO:0000313" key="2">
    <source>
        <dbReference type="Proteomes" id="UP001604277"/>
    </source>
</evidence>
<protein>
    <submittedName>
        <fullName evidence="1">Scarecrow-like protein 6</fullName>
    </submittedName>
</protein>
<dbReference type="Proteomes" id="UP001604277">
    <property type="component" value="Unassembled WGS sequence"/>
</dbReference>
<evidence type="ECO:0000313" key="1">
    <source>
        <dbReference type="EMBL" id="KAL2551038.1"/>
    </source>
</evidence>
<dbReference type="AlphaFoldDB" id="A0ABD1WMY6"/>
<comment type="caution">
    <text evidence="1">The sequence shown here is derived from an EMBL/GenBank/DDBJ whole genome shotgun (WGS) entry which is preliminary data.</text>
</comment>
<reference evidence="2" key="1">
    <citation type="submission" date="2024-07" db="EMBL/GenBank/DDBJ databases">
        <title>Two chromosome-level genome assemblies of Korean endemic species Abeliophyllum distichum and Forsythia ovata (Oleaceae).</title>
        <authorList>
            <person name="Jang H."/>
        </authorList>
    </citation>
    <scope>NUCLEOTIDE SEQUENCE [LARGE SCALE GENOMIC DNA]</scope>
</reference>
<dbReference type="EMBL" id="JBFOLJ010000003">
    <property type="protein sequence ID" value="KAL2551038.1"/>
    <property type="molecule type" value="Genomic_DNA"/>
</dbReference>
<sequence>MGDVDDSSMDSLNKVLQIGSGLSAAAAAVDFDFNGGFGVVDQTFGANSVGQFGPNFISQVPTSMHNLNFAMNISSNQSSNLPNNLFHSLPNNVGAISLQPCSTFDSTDMKSTVNFSLQMLINQNQSQHSLFCMPLSYAQQPEQNLSCRYKT</sequence>